<evidence type="ECO:0000313" key="2">
    <source>
        <dbReference type="EMBL" id="MBC8578679.1"/>
    </source>
</evidence>
<dbReference type="InterPro" id="IPR016181">
    <property type="entry name" value="Acyl_CoA_acyltransferase"/>
</dbReference>
<comment type="caution">
    <text evidence="2">The sequence shown here is derived from an EMBL/GenBank/DDBJ whole genome shotgun (WGS) entry which is preliminary data.</text>
</comment>
<proteinExistence type="predicted"/>
<dbReference type="PANTHER" id="PTHR47542:SF2">
    <property type="entry name" value="ACYL-COA N-ACYLTRANSFERASES (NAT) SUPERFAMILY PROTEIN"/>
    <property type="match status" value="1"/>
</dbReference>
<accession>A0A926IDB8</accession>
<dbReference type="RefSeq" id="WP_249331679.1">
    <property type="nucleotide sequence ID" value="NZ_JACRSY010000004.1"/>
</dbReference>
<dbReference type="Proteomes" id="UP000655830">
    <property type="component" value="Unassembled WGS sequence"/>
</dbReference>
<evidence type="ECO:0000259" key="1">
    <source>
        <dbReference type="PROSITE" id="PS51186"/>
    </source>
</evidence>
<sequence length="294" mass="34502">MRIVYLDETYLDKSVALMAKYNKEKRYKIGYCSLKPDSIRRDLKESFEDEENKTIGVIEQGELIGIVDLQVDLEKQVIEMIGPFIDREEENEWLSIANEMCQFIFEALGFTYKYLFFIHQENQINKKLLKNLGATSRGHEYVLELKKENVKVQLLSKRIVEASQNVYEGVRTFHDTIWPGVYYSGKQIIEKLTHSHQLFIAKNNQELEGYIFVQKQLEAESGYIHFLAVKERYRKQGIGKALLTKAIEYLFKESQIKKISLCVEVLNETAMQLYFDVGFEVENAYTAYQIQHKE</sequence>
<dbReference type="PANTHER" id="PTHR47542">
    <property type="entry name" value="ACYL-COA N-ACYLTRANSFERASES (NAT) SUPERFAMILY PROTEIN"/>
    <property type="match status" value="1"/>
</dbReference>
<feature type="domain" description="N-acetyltransferase" evidence="1">
    <location>
        <begin position="157"/>
        <end position="294"/>
    </location>
</feature>
<gene>
    <name evidence="2" type="ORF">H8718_03935</name>
</gene>
<name>A0A926IDB8_9FIRM</name>
<dbReference type="GO" id="GO:0016747">
    <property type="term" value="F:acyltransferase activity, transferring groups other than amino-acyl groups"/>
    <property type="evidence" value="ECO:0007669"/>
    <property type="project" value="InterPro"/>
</dbReference>
<dbReference type="Gene3D" id="3.40.630.30">
    <property type="match status" value="1"/>
</dbReference>
<organism evidence="2 3">
    <name type="scientific">Zhenhengia yiwuensis</name>
    <dbReference type="NCBI Taxonomy" id="2763666"/>
    <lineage>
        <taxon>Bacteria</taxon>
        <taxon>Bacillati</taxon>
        <taxon>Bacillota</taxon>
        <taxon>Clostridia</taxon>
        <taxon>Lachnospirales</taxon>
        <taxon>Lachnospiraceae</taxon>
        <taxon>Zhenhengia</taxon>
    </lineage>
</organism>
<reference evidence="2" key="1">
    <citation type="submission" date="2020-08" db="EMBL/GenBank/DDBJ databases">
        <title>Genome public.</title>
        <authorList>
            <person name="Liu C."/>
            <person name="Sun Q."/>
        </authorList>
    </citation>
    <scope>NUCLEOTIDE SEQUENCE</scope>
    <source>
        <strain evidence="2">NSJ-12</strain>
    </source>
</reference>
<dbReference type="SUPFAM" id="SSF55729">
    <property type="entry name" value="Acyl-CoA N-acyltransferases (Nat)"/>
    <property type="match status" value="1"/>
</dbReference>
<dbReference type="AlphaFoldDB" id="A0A926IDB8"/>
<protein>
    <submittedName>
        <fullName evidence="2">GNAT family N-acetyltransferase</fullName>
    </submittedName>
</protein>
<evidence type="ECO:0000313" key="3">
    <source>
        <dbReference type="Proteomes" id="UP000655830"/>
    </source>
</evidence>
<dbReference type="CDD" id="cd04301">
    <property type="entry name" value="NAT_SF"/>
    <property type="match status" value="1"/>
</dbReference>
<keyword evidence="3" id="KW-1185">Reference proteome</keyword>
<dbReference type="PROSITE" id="PS51186">
    <property type="entry name" value="GNAT"/>
    <property type="match status" value="1"/>
</dbReference>
<dbReference type="EMBL" id="JACRSY010000004">
    <property type="protein sequence ID" value="MBC8578679.1"/>
    <property type="molecule type" value="Genomic_DNA"/>
</dbReference>
<dbReference type="InterPro" id="IPR000182">
    <property type="entry name" value="GNAT_dom"/>
</dbReference>
<dbReference type="Pfam" id="PF00583">
    <property type="entry name" value="Acetyltransf_1"/>
    <property type="match status" value="1"/>
</dbReference>